<evidence type="ECO:0000313" key="2">
    <source>
        <dbReference type="EMBL" id="TVY22288.1"/>
    </source>
</evidence>
<accession>A0A8H8QT27</accession>
<proteinExistence type="predicted"/>
<feature type="region of interest" description="Disordered" evidence="1">
    <location>
        <begin position="64"/>
        <end position="88"/>
    </location>
</feature>
<protein>
    <submittedName>
        <fullName evidence="2">Uncharacterized protein</fullName>
    </submittedName>
</protein>
<evidence type="ECO:0000256" key="1">
    <source>
        <dbReference type="SAM" id="MobiDB-lite"/>
    </source>
</evidence>
<evidence type="ECO:0000313" key="3">
    <source>
        <dbReference type="Proteomes" id="UP000431533"/>
    </source>
</evidence>
<organism evidence="2 3">
    <name type="scientific">Lachnellula hyalina</name>
    <dbReference type="NCBI Taxonomy" id="1316788"/>
    <lineage>
        <taxon>Eukaryota</taxon>
        <taxon>Fungi</taxon>
        <taxon>Dikarya</taxon>
        <taxon>Ascomycota</taxon>
        <taxon>Pezizomycotina</taxon>
        <taxon>Leotiomycetes</taxon>
        <taxon>Helotiales</taxon>
        <taxon>Lachnaceae</taxon>
        <taxon>Lachnellula</taxon>
    </lineage>
</organism>
<dbReference type="AlphaFoldDB" id="A0A8H8QT27"/>
<dbReference type="EMBL" id="QGMH01000295">
    <property type="protein sequence ID" value="TVY22288.1"/>
    <property type="molecule type" value="Genomic_DNA"/>
</dbReference>
<keyword evidence="3" id="KW-1185">Reference proteome</keyword>
<comment type="caution">
    <text evidence="2">The sequence shown here is derived from an EMBL/GenBank/DDBJ whole genome shotgun (WGS) entry which is preliminary data.</text>
</comment>
<feature type="compositionally biased region" description="Polar residues" evidence="1">
    <location>
        <begin position="66"/>
        <end position="83"/>
    </location>
</feature>
<reference evidence="2 3" key="1">
    <citation type="submission" date="2018-05" db="EMBL/GenBank/DDBJ databases">
        <title>Genome sequencing and assembly of the regulated plant pathogen Lachnellula willkommii and related sister species for the development of diagnostic species identification markers.</title>
        <authorList>
            <person name="Giroux E."/>
            <person name="Bilodeau G."/>
        </authorList>
    </citation>
    <scope>NUCLEOTIDE SEQUENCE [LARGE SCALE GENOMIC DNA]</scope>
    <source>
        <strain evidence="2 3">CBS 185.66</strain>
    </source>
</reference>
<dbReference type="Proteomes" id="UP000431533">
    <property type="component" value="Unassembled WGS sequence"/>
</dbReference>
<gene>
    <name evidence="2" type="ORF">LHYA1_G008991</name>
</gene>
<name>A0A8H8QT27_9HELO</name>
<dbReference type="GeneID" id="41989189"/>
<dbReference type="RefSeq" id="XP_031001076.1">
    <property type="nucleotide sequence ID" value="XM_031153895.1"/>
</dbReference>
<sequence>MKGIYESMQLDPSFSLPCLCPSFKPGQRNPLNRHASSGQDQFKLRCGRRLEALTLQISIAAKLSQHPPTTERQSAQTSFSHTKLPQDGETRTSSAFVITLETCTLAFLMADIIGCSFLFLRTFLLYDAKYGFSEKITQAQNGYYVWPFGIIKPCARADVYKAIDEGRAKQFWEWCEEKAKPFM</sequence>
<dbReference type="OrthoDB" id="191139at2759"/>